<evidence type="ECO:0000256" key="1">
    <source>
        <dbReference type="ARBA" id="ARBA00023015"/>
    </source>
</evidence>
<reference evidence="7" key="1">
    <citation type="journal article" date="2019" name="Int. J. Syst. Evol. Microbiol.">
        <title>The Global Catalogue of Microorganisms (GCM) 10K type strain sequencing project: providing services to taxonomists for standard genome sequencing and annotation.</title>
        <authorList>
            <consortium name="The Broad Institute Genomics Platform"/>
            <consortium name="The Broad Institute Genome Sequencing Center for Infectious Disease"/>
            <person name="Wu L."/>
            <person name="Ma J."/>
        </authorList>
    </citation>
    <scope>NUCLEOTIDE SEQUENCE [LARGE SCALE GENOMIC DNA]</scope>
    <source>
        <strain evidence="7">CGMCC 4.7181</strain>
    </source>
</reference>
<dbReference type="PRINTS" id="PR00455">
    <property type="entry name" value="HTHTETR"/>
</dbReference>
<dbReference type="Pfam" id="PF00440">
    <property type="entry name" value="TetR_N"/>
    <property type="match status" value="1"/>
</dbReference>
<keyword evidence="2 4" id="KW-0238">DNA-binding</keyword>
<name>A0ABQ2N5A5_9MICO</name>
<organism evidence="6 7">
    <name type="scientific">Microbacterium nanhaiense</name>
    <dbReference type="NCBI Taxonomy" id="1301026"/>
    <lineage>
        <taxon>Bacteria</taxon>
        <taxon>Bacillati</taxon>
        <taxon>Actinomycetota</taxon>
        <taxon>Actinomycetes</taxon>
        <taxon>Micrococcales</taxon>
        <taxon>Microbacteriaceae</taxon>
        <taxon>Microbacterium</taxon>
    </lineage>
</organism>
<feature type="DNA-binding region" description="H-T-H motif" evidence="4">
    <location>
        <begin position="28"/>
        <end position="47"/>
    </location>
</feature>
<dbReference type="PANTHER" id="PTHR30055">
    <property type="entry name" value="HTH-TYPE TRANSCRIPTIONAL REGULATOR RUTR"/>
    <property type="match status" value="1"/>
</dbReference>
<evidence type="ECO:0000313" key="6">
    <source>
        <dbReference type="EMBL" id="GGO67242.1"/>
    </source>
</evidence>
<comment type="caution">
    <text evidence="6">The sequence shown here is derived from an EMBL/GenBank/DDBJ whole genome shotgun (WGS) entry which is preliminary data.</text>
</comment>
<evidence type="ECO:0000256" key="2">
    <source>
        <dbReference type="ARBA" id="ARBA00023125"/>
    </source>
</evidence>
<feature type="domain" description="HTH tetR-type" evidence="5">
    <location>
        <begin position="5"/>
        <end position="65"/>
    </location>
</feature>
<keyword evidence="1" id="KW-0805">Transcription regulation</keyword>
<dbReference type="Gene3D" id="1.10.357.10">
    <property type="entry name" value="Tetracycline Repressor, domain 2"/>
    <property type="match status" value="1"/>
</dbReference>
<dbReference type="Proteomes" id="UP000638043">
    <property type="component" value="Unassembled WGS sequence"/>
</dbReference>
<sequence>MSETGDVSSTILSSAARLLRETPFDEISYRILAEAAGVSERTVFRRYPTRAHLLEALSRWIEEHALPLPAFTSFEQFREAVHTRFRAFDAAPAYAFVCARAASVSPTLTAEASFLTEAVRALVDECAPHLNNRDALRIASALGSFASAQFWARMRSGYGAGATEACAAFDAVLDRVVATLPAHSRAAAR</sequence>
<dbReference type="InterPro" id="IPR050109">
    <property type="entry name" value="HTH-type_TetR-like_transc_reg"/>
</dbReference>
<keyword evidence="3" id="KW-0804">Transcription</keyword>
<gene>
    <name evidence="6" type="ORF">GCM10010910_28580</name>
</gene>
<dbReference type="PANTHER" id="PTHR30055:SF234">
    <property type="entry name" value="HTH-TYPE TRANSCRIPTIONAL REGULATOR BETI"/>
    <property type="match status" value="1"/>
</dbReference>
<accession>A0ABQ2N5A5</accession>
<dbReference type="SUPFAM" id="SSF46689">
    <property type="entry name" value="Homeodomain-like"/>
    <property type="match status" value="1"/>
</dbReference>
<protein>
    <recommendedName>
        <fullName evidence="5">HTH tetR-type domain-containing protein</fullName>
    </recommendedName>
</protein>
<dbReference type="EMBL" id="BMMQ01000012">
    <property type="protein sequence ID" value="GGO67242.1"/>
    <property type="molecule type" value="Genomic_DNA"/>
</dbReference>
<dbReference type="RefSeq" id="WP_188703037.1">
    <property type="nucleotide sequence ID" value="NZ_BMMQ01000012.1"/>
</dbReference>
<keyword evidence="7" id="KW-1185">Reference proteome</keyword>
<dbReference type="InterPro" id="IPR009057">
    <property type="entry name" value="Homeodomain-like_sf"/>
</dbReference>
<evidence type="ECO:0000313" key="7">
    <source>
        <dbReference type="Proteomes" id="UP000638043"/>
    </source>
</evidence>
<evidence type="ECO:0000256" key="3">
    <source>
        <dbReference type="ARBA" id="ARBA00023163"/>
    </source>
</evidence>
<evidence type="ECO:0000259" key="5">
    <source>
        <dbReference type="PROSITE" id="PS50977"/>
    </source>
</evidence>
<evidence type="ECO:0000256" key="4">
    <source>
        <dbReference type="PROSITE-ProRule" id="PRU00335"/>
    </source>
</evidence>
<dbReference type="PROSITE" id="PS50977">
    <property type="entry name" value="HTH_TETR_2"/>
    <property type="match status" value="1"/>
</dbReference>
<proteinExistence type="predicted"/>
<dbReference type="InterPro" id="IPR001647">
    <property type="entry name" value="HTH_TetR"/>
</dbReference>